<dbReference type="AlphaFoldDB" id="A0A0M4RDW8"/>
<evidence type="ECO:0000313" key="2">
    <source>
        <dbReference type="EMBL" id="ALE93581.1"/>
    </source>
</evidence>
<sequence>MHSGLYLGGVQLPFVSSLRVYLPQESYTAEEMRYLQSRLDPEHNPVSVDAQELADSLGRVSRSTANPVPTTNVDRVRVFSMVDGGPLLYAPNQVVTRSLAATAELLSGPMAQLAKLVVPDVEWDRNLERLAAASGQGTALQTRTSTWGIPFSWFTLVYANDRMEVIEANGRVLTVRIQVPVPVAVGRAGRTLKMLAEMAPELDLFEELDELHGWLDGFSDAGVVELDYGPVANRVHPDESPADVHAGLQCLADGDLTGAAAAYQRLARRWTPVRSLARAN</sequence>
<reference evidence="3" key="1">
    <citation type="submission" date="2015-09" db="EMBL/GenBank/DDBJ databases">
        <title>Complete genome of Arthrobacter alpinus strain R3.8.</title>
        <authorList>
            <person name="See-Too W.S."/>
            <person name="Chan K.G."/>
        </authorList>
    </citation>
    <scope>NUCLEOTIDE SEQUENCE [LARGE SCALE GENOMIC DNA]</scope>
    <source>
        <strain evidence="3">R3.8</strain>
    </source>
</reference>
<evidence type="ECO:0000259" key="1">
    <source>
        <dbReference type="Pfam" id="PF26312"/>
    </source>
</evidence>
<organism evidence="2 3">
    <name type="scientific">Arthrobacter alpinus</name>
    <dbReference type="NCBI Taxonomy" id="656366"/>
    <lineage>
        <taxon>Bacteria</taxon>
        <taxon>Bacillati</taxon>
        <taxon>Actinomycetota</taxon>
        <taxon>Actinomycetes</taxon>
        <taxon>Micrococcales</taxon>
        <taxon>Micrococcaceae</taxon>
        <taxon>Arthrobacter</taxon>
    </lineage>
</organism>
<dbReference type="Proteomes" id="UP000062833">
    <property type="component" value="Chromosome"/>
</dbReference>
<dbReference type="PATRIC" id="fig|656366.3.peg.3604"/>
<dbReference type="Pfam" id="PF26312">
    <property type="entry name" value="DUF8083"/>
    <property type="match status" value="1"/>
</dbReference>
<dbReference type="InterPro" id="IPR058396">
    <property type="entry name" value="DUF8083"/>
</dbReference>
<gene>
    <name evidence="2" type="ORF">AOC05_16725</name>
</gene>
<evidence type="ECO:0000313" key="3">
    <source>
        <dbReference type="Proteomes" id="UP000062833"/>
    </source>
</evidence>
<accession>A0A0M4RDW8</accession>
<feature type="domain" description="DUF8083" evidence="1">
    <location>
        <begin position="14"/>
        <end position="276"/>
    </location>
</feature>
<dbReference type="KEGG" id="aaq:AOC05_16725"/>
<name>A0A0M4RDW8_9MICC</name>
<keyword evidence="3" id="KW-1185">Reference proteome</keyword>
<proteinExistence type="predicted"/>
<protein>
    <recommendedName>
        <fullName evidence="1">DUF8083 domain-containing protein</fullName>
    </recommendedName>
</protein>
<dbReference type="EMBL" id="CP012677">
    <property type="protein sequence ID" value="ALE93581.1"/>
    <property type="molecule type" value="Genomic_DNA"/>
</dbReference>